<proteinExistence type="predicted"/>
<keyword evidence="2" id="KW-1185">Reference proteome</keyword>
<evidence type="ECO:0000313" key="2">
    <source>
        <dbReference type="Proteomes" id="UP000799779"/>
    </source>
</evidence>
<dbReference type="AlphaFoldDB" id="A0A6A5W5K1"/>
<gene>
    <name evidence="1" type="ORF">P154DRAFT_608330</name>
</gene>
<reference evidence="1" key="1">
    <citation type="journal article" date="2020" name="Stud. Mycol.">
        <title>101 Dothideomycetes genomes: a test case for predicting lifestyles and emergence of pathogens.</title>
        <authorList>
            <person name="Haridas S."/>
            <person name="Albert R."/>
            <person name="Binder M."/>
            <person name="Bloem J."/>
            <person name="Labutti K."/>
            <person name="Salamov A."/>
            <person name="Andreopoulos B."/>
            <person name="Baker S."/>
            <person name="Barry K."/>
            <person name="Bills G."/>
            <person name="Bluhm B."/>
            <person name="Cannon C."/>
            <person name="Castanera R."/>
            <person name="Culley D."/>
            <person name="Daum C."/>
            <person name="Ezra D."/>
            <person name="Gonzalez J."/>
            <person name="Henrissat B."/>
            <person name="Kuo A."/>
            <person name="Liang C."/>
            <person name="Lipzen A."/>
            <person name="Lutzoni F."/>
            <person name="Magnuson J."/>
            <person name="Mondo S."/>
            <person name="Nolan M."/>
            <person name="Ohm R."/>
            <person name="Pangilinan J."/>
            <person name="Park H.-J."/>
            <person name="Ramirez L."/>
            <person name="Alfaro M."/>
            <person name="Sun H."/>
            <person name="Tritt A."/>
            <person name="Yoshinaga Y."/>
            <person name="Zwiers L.-H."/>
            <person name="Turgeon B."/>
            <person name="Goodwin S."/>
            <person name="Spatafora J."/>
            <person name="Crous P."/>
            <person name="Grigoriev I."/>
        </authorList>
    </citation>
    <scope>NUCLEOTIDE SEQUENCE</scope>
    <source>
        <strain evidence="1">CBS 123094</strain>
    </source>
</reference>
<dbReference type="EMBL" id="ML977624">
    <property type="protein sequence ID" value="KAF1996577.1"/>
    <property type="molecule type" value="Genomic_DNA"/>
</dbReference>
<name>A0A6A5W5K1_9PLEO</name>
<organism evidence="1 2">
    <name type="scientific">Amniculicola lignicola CBS 123094</name>
    <dbReference type="NCBI Taxonomy" id="1392246"/>
    <lineage>
        <taxon>Eukaryota</taxon>
        <taxon>Fungi</taxon>
        <taxon>Dikarya</taxon>
        <taxon>Ascomycota</taxon>
        <taxon>Pezizomycotina</taxon>
        <taxon>Dothideomycetes</taxon>
        <taxon>Pleosporomycetidae</taxon>
        <taxon>Pleosporales</taxon>
        <taxon>Amniculicolaceae</taxon>
        <taxon>Amniculicola</taxon>
    </lineage>
</organism>
<evidence type="ECO:0000313" key="1">
    <source>
        <dbReference type="EMBL" id="KAF1996577.1"/>
    </source>
</evidence>
<sequence length="100" mass="11083">MSFHGIVSKRIIGSLSRNGRQVTLSAATETDAWRRSDEMADKVGEILKTTVEKKPEQLPADTQQVILRESVHTSDADKRDHLTVVCVNDKGEGKTLHLTV</sequence>
<protein>
    <submittedName>
        <fullName evidence="1">Uncharacterized protein</fullName>
    </submittedName>
</protein>
<accession>A0A6A5W5K1</accession>
<dbReference type="Proteomes" id="UP000799779">
    <property type="component" value="Unassembled WGS sequence"/>
</dbReference>
<dbReference type="OrthoDB" id="3827601at2759"/>